<dbReference type="PANTHER" id="PTHR36057">
    <property type="match status" value="1"/>
</dbReference>
<dbReference type="SUPFAM" id="SSF52833">
    <property type="entry name" value="Thioredoxin-like"/>
    <property type="match status" value="1"/>
</dbReference>
<keyword evidence="1" id="KW-0732">Signal</keyword>
<dbReference type="InterPro" id="IPR036249">
    <property type="entry name" value="Thioredoxin-like_sf"/>
</dbReference>
<reference evidence="2 3" key="1">
    <citation type="submission" date="2017-08" db="EMBL/GenBank/DDBJ databases">
        <title>Infants hospitalized years apart are colonized by the same room-sourced microbial strains.</title>
        <authorList>
            <person name="Brooks B."/>
            <person name="Olm M.R."/>
            <person name="Firek B.A."/>
            <person name="Baker R."/>
            <person name="Thomas B.C."/>
            <person name="Morowitz M.J."/>
            <person name="Banfield J.F."/>
        </authorList>
    </citation>
    <scope>NUCLEOTIDE SEQUENCE [LARGE SCALE GENOMIC DNA]</scope>
    <source>
        <strain evidence="2">S2_005_002_R2_29</strain>
    </source>
</reference>
<dbReference type="Proteomes" id="UP000249417">
    <property type="component" value="Unassembled WGS sequence"/>
</dbReference>
<accession>A0A2W5N0E2</accession>
<organism evidence="2 3">
    <name type="scientific">Micavibrio aeruginosavorus</name>
    <dbReference type="NCBI Taxonomy" id="349221"/>
    <lineage>
        <taxon>Bacteria</taxon>
        <taxon>Pseudomonadati</taxon>
        <taxon>Bdellovibrionota</taxon>
        <taxon>Bdellovibrionia</taxon>
        <taxon>Bdellovibrionales</taxon>
        <taxon>Pseudobdellovibrionaceae</taxon>
        <taxon>Micavibrio</taxon>
    </lineage>
</organism>
<name>A0A2W5N0E2_9BACT</name>
<sequence>MIRFITVLAATSLLALPAFAQNAVPPLITAQTAPSSPAVKPPPVVLELFTSQGCAFCPPADALMGQMIQQESVIGLSCHVDYFAVKKNSLGKSFCTKRQGDYNRLIGTGPRYTPQLIVNGHMDLIGSETGKVSAAIIKARAEKLGAITLTPTGGDSYNIALPQINTGNEPVSLWLAVYDAPHSIAITEGNNFGKKITYFNVVSRLSELGTWDGNAMARAVTAGFVPGNGGIAVIAQNPHTGRIIAAGSAPKP</sequence>
<protein>
    <recommendedName>
        <fullName evidence="4">DUF1223 domain-containing protein</fullName>
    </recommendedName>
</protein>
<proteinExistence type="predicted"/>
<dbReference type="Pfam" id="PF06764">
    <property type="entry name" value="DUF1223"/>
    <property type="match status" value="1"/>
</dbReference>
<dbReference type="PANTHER" id="PTHR36057:SF1">
    <property type="entry name" value="LIPOPROTEIN LIPID ATTACHMENT SITE-LIKE PROTEIN, PUTATIVE (DUF1223)-RELATED"/>
    <property type="match status" value="1"/>
</dbReference>
<dbReference type="AlphaFoldDB" id="A0A2W5N0E2"/>
<comment type="caution">
    <text evidence="2">The sequence shown here is derived from an EMBL/GenBank/DDBJ whole genome shotgun (WGS) entry which is preliminary data.</text>
</comment>
<evidence type="ECO:0000256" key="1">
    <source>
        <dbReference type="SAM" id="SignalP"/>
    </source>
</evidence>
<dbReference type="InterPro" id="IPR010634">
    <property type="entry name" value="DUF1223"/>
</dbReference>
<evidence type="ECO:0008006" key="4">
    <source>
        <dbReference type="Google" id="ProtNLM"/>
    </source>
</evidence>
<feature type="chain" id="PRO_5015963612" description="DUF1223 domain-containing protein" evidence="1">
    <location>
        <begin position="21"/>
        <end position="252"/>
    </location>
</feature>
<dbReference type="EMBL" id="QFQB01000037">
    <property type="protein sequence ID" value="PZQ45859.1"/>
    <property type="molecule type" value="Genomic_DNA"/>
</dbReference>
<gene>
    <name evidence="2" type="ORF">DI551_06225</name>
</gene>
<evidence type="ECO:0000313" key="3">
    <source>
        <dbReference type="Proteomes" id="UP000249417"/>
    </source>
</evidence>
<feature type="signal peptide" evidence="1">
    <location>
        <begin position="1"/>
        <end position="20"/>
    </location>
</feature>
<evidence type="ECO:0000313" key="2">
    <source>
        <dbReference type="EMBL" id="PZQ45859.1"/>
    </source>
</evidence>